<accession>A0A7C4ESG3</accession>
<dbReference type="InterPro" id="IPR036197">
    <property type="entry name" value="NarG-like_sf"/>
</dbReference>
<evidence type="ECO:0000313" key="2">
    <source>
        <dbReference type="EMBL" id="HGH60845.1"/>
    </source>
</evidence>
<gene>
    <name evidence="2" type="ORF">ENV54_06050</name>
</gene>
<dbReference type="Gene3D" id="1.20.950.20">
    <property type="entry name" value="Transmembrane di-heme cytochromes, Chain C"/>
    <property type="match status" value="1"/>
</dbReference>
<dbReference type="AlphaFoldDB" id="A0A7C4ESG3"/>
<comment type="caution">
    <text evidence="2">The sequence shown here is derived from an EMBL/GenBank/DDBJ whole genome shotgun (WGS) entry which is preliminary data.</text>
</comment>
<keyword evidence="1" id="KW-0472">Membrane</keyword>
<protein>
    <submittedName>
        <fullName evidence="2">Nitrate reductase</fullName>
    </submittedName>
</protein>
<feature type="transmembrane region" description="Helical" evidence="1">
    <location>
        <begin position="112"/>
        <end position="131"/>
    </location>
</feature>
<organism evidence="2">
    <name type="scientific">Desulfomonile tiedjei</name>
    <dbReference type="NCBI Taxonomy" id="2358"/>
    <lineage>
        <taxon>Bacteria</taxon>
        <taxon>Pseudomonadati</taxon>
        <taxon>Thermodesulfobacteriota</taxon>
        <taxon>Desulfomonilia</taxon>
        <taxon>Desulfomonilales</taxon>
        <taxon>Desulfomonilaceae</taxon>
        <taxon>Desulfomonile</taxon>
    </lineage>
</organism>
<name>A0A7C4ESG3_9BACT</name>
<feature type="transmembrane region" description="Helical" evidence="1">
    <location>
        <begin position="71"/>
        <end position="100"/>
    </location>
</feature>
<evidence type="ECO:0000256" key="1">
    <source>
        <dbReference type="SAM" id="Phobius"/>
    </source>
</evidence>
<feature type="transmembrane region" description="Helical" evidence="1">
    <location>
        <begin position="143"/>
        <end position="160"/>
    </location>
</feature>
<sequence>MYTFVSVWLVWIAFIVFIGGLIYRFVTLVSMAKKDKVIFPYMSLKYSLRSLVHWIIPFASRNMRMRYETTVVTFAFHLCAVLVPIFLTAHVAMIAFSWGVSWPMLSEAAADGLTIVVILAAVFFLLRRWMLPEVRFVTYPSDYLLLLVAAAPFITGFIAHRQWLDYDVIVMIHMICGAAMLILIPFTRLSHMLFFPFTRAYMGSEFGAVRNAKDW</sequence>
<feature type="transmembrane region" description="Helical" evidence="1">
    <location>
        <begin position="6"/>
        <end position="26"/>
    </location>
</feature>
<keyword evidence="1" id="KW-1133">Transmembrane helix</keyword>
<feature type="transmembrane region" description="Helical" evidence="1">
    <location>
        <begin position="166"/>
        <end position="186"/>
    </location>
</feature>
<keyword evidence="1" id="KW-0812">Transmembrane</keyword>
<reference evidence="2" key="1">
    <citation type="journal article" date="2020" name="mSystems">
        <title>Genome- and Community-Level Interaction Insights into Carbon Utilization and Element Cycling Functions of Hydrothermarchaeota in Hydrothermal Sediment.</title>
        <authorList>
            <person name="Zhou Z."/>
            <person name="Liu Y."/>
            <person name="Xu W."/>
            <person name="Pan J."/>
            <person name="Luo Z.H."/>
            <person name="Li M."/>
        </authorList>
    </citation>
    <scope>NUCLEOTIDE SEQUENCE [LARGE SCALE GENOMIC DNA]</scope>
    <source>
        <strain evidence="2">SpSt-769</strain>
    </source>
</reference>
<dbReference type="EMBL" id="DTGT01000185">
    <property type="protein sequence ID" value="HGH60845.1"/>
    <property type="molecule type" value="Genomic_DNA"/>
</dbReference>
<dbReference type="SUPFAM" id="SSF103501">
    <property type="entry name" value="Respiratory nitrate reductase 1 gamma chain"/>
    <property type="match status" value="1"/>
</dbReference>
<proteinExistence type="predicted"/>
<dbReference type="NCBIfam" id="NF045723">
    <property type="entry name" value="memb_anch_TmcC"/>
    <property type="match status" value="1"/>
</dbReference>